<keyword evidence="5" id="KW-1185">Reference proteome</keyword>
<comment type="caution">
    <text evidence="4">The sequence shown here is derived from an EMBL/GenBank/DDBJ whole genome shotgun (WGS) entry which is preliminary data.</text>
</comment>
<feature type="compositionally biased region" description="Basic residues" evidence="2">
    <location>
        <begin position="166"/>
        <end position="176"/>
    </location>
</feature>
<dbReference type="InterPro" id="IPR036291">
    <property type="entry name" value="NAD(P)-bd_dom_sf"/>
</dbReference>
<evidence type="ECO:0000259" key="3">
    <source>
        <dbReference type="Pfam" id="PF01370"/>
    </source>
</evidence>
<dbReference type="AlphaFoldDB" id="A0ABD3I1F1"/>
<reference evidence="4 5" key="1">
    <citation type="submission" date="2024-09" db="EMBL/GenBank/DDBJ databases">
        <title>Chromosome-scale assembly of Riccia sorocarpa.</title>
        <authorList>
            <person name="Paukszto L."/>
        </authorList>
    </citation>
    <scope>NUCLEOTIDE SEQUENCE [LARGE SCALE GENOMIC DNA]</scope>
    <source>
        <strain evidence="4">LP-2024</strain>
        <tissue evidence="4">Aerial parts of the thallus</tissue>
    </source>
</reference>
<dbReference type="GO" id="GO:0016491">
    <property type="term" value="F:oxidoreductase activity"/>
    <property type="evidence" value="ECO:0007669"/>
    <property type="project" value="UniProtKB-KW"/>
</dbReference>
<feature type="compositionally biased region" description="Basic and acidic residues" evidence="2">
    <location>
        <begin position="182"/>
        <end position="192"/>
    </location>
</feature>
<name>A0ABD3I1F1_9MARC</name>
<proteinExistence type="predicted"/>
<evidence type="ECO:0000313" key="4">
    <source>
        <dbReference type="EMBL" id="KAL3695419.1"/>
    </source>
</evidence>
<accession>A0ABD3I1F1</accession>
<dbReference type="SUPFAM" id="SSF51735">
    <property type="entry name" value="NAD(P)-binding Rossmann-fold domains"/>
    <property type="match status" value="2"/>
</dbReference>
<evidence type="ECO:0000256" key="1">
    <source>
        <dbReference type="ARBA" id="ARBA00023002"/>
    </source>
</evidence>
<dbReference type="PANTHER" id="PTHR10366:SF852">
    <property type="entry name" value="CINNAMOYL-COA REDUCTASE CAD2"/>
    <property type="match status" value="1"/>
</dbReference>
<keyword evidence="1" id="KW-0560">Oxidoreductase</keyword>
<dbReference type="EMBL" id="JBJQOH010000002">
    <property type="protein sequence ID" value="KAL3695419.1"/>
    <property type="molecule type" value="Genomic_DNA"/>
</dbReference>
<feature type="compositionally biased region" description="Polar residues" evidence="2">
    <location>
        <begin position="152"/>
        <end position="165"/>
    </location>
</feature>
<dbReference type="Proteomes" id="UP001633002">
    <property type="component" value="Unassembled WGS sequence"/>
</dbReference>
<protein>
    <recommendedName>
        <fullName evidence="3">NAD-dependent epimerase/dehydratase domain-containing protein</fullName>
    </recommendedName>
</protein>
<dbReference type="InterPro" id="IPR001509">
    <property type="entry name" value="Epimerase_deHydtase"/>
</dbReference>
<dbReference type="InterPro" id="IPR050425">
    <property type="entry name" value="NAD(P)_dehydrat-like"/>
</dbReference>
<evidence type="ECO:0000313" key="5">
    <source>
        <dbReference type="Proteomes" id="UP001633002"/>
    </source>
</evidence>
<dbReference type="Gene3D" id="3.40.50.720">
    <property type="entry name" value="NAD(P)-binding Rossmann-like Domain"/>
    <property type="match status" value="2"/>
</dbReference>
<sequence length="192" mass="21397">MTTNETVVVTGANGFIAAWIVKQLLQRGYNVRGTVRNPKDDKKVGHLLDLPGAKERLVLYKAELLRDGDFELITPEDRTALIPDIISFVDVEDVALAHILAMENPAAEGRYLAFERSMTNDQMALLLAKLYPEYSGVVRPPLNGMDEEAFLSVSQRETESPGSQVHTHRGKRKASSRKPTAVKRDLDRGGRR</sequence>
<dbReference type="PANTHER" id="PTHR10366">
    <property type="entry name" value="NAD DEPENDENT EPIMERASE/DEHYDRATASE"/>
    <property type="match status" value="1"/>
</dbReference>
<dbReference type="Pfam" id="PF01370">
    <property type="entry name" value="Epimerase"/>
    <property type="match status" value="1"/>
</dbReference>
<organism evidence="4 5">
    <name type="scientific">Riccia sorocarpa</name>
    <dbReference type="NCBI Taxonomy" id="122646"/>
    <lineage>
        <taxon>Eukaryota</taxon>
        <taxon>Viridiplantae</taxon>
        <taxon>Streptophyta</taxon>
        <taxon>Embryophyta</taxon>
        <taxon>Marchantiophyta</taxon>
        <taxon>Marchantiopsida</taxon>
        <taxon>Marchantiidae</taxon>
        <taxon>Marchantiales</taxon>
        <taxon>Ricciaceae</taxon>
        <taxon>Riccia</taxon>
    </lineage>
</organism>
<feature type="region of interest" description="Disordered" evidence="2">
    <location>
        <begin position="152"/>
        <end position="192"/>
    </location>
</feature>
<gene>
    <name evidence="4" type="ORF">R1sor_009495</name>
</gene>
<evidence type="ECO:0000256" key="2">
    <source>
        <dbReference type="SAM" id="MobiDB-lite"/>
    </source>
</evidence>
<feature type="domain" description="NAD-dependent epimerase/dehydratase" evidence="3">
    <location>
        <begin position="7"/>
        <end position="42"/>
    </location>
</feature>